<dbReference type="SUPFAM" id="SSF53335">
    <property type="entry name" value="S-adenosyl-L-methionine-dependent methyltransferases"/>
    <property type="match status" value="1"/>
</dbReference>
<comment type="caution">
    <text evidence="3">The sequence shown here is derived from an EMBL/GenBank/DDBJ whole genome shotgun (WGS) entry which is preliminary data.</text>
</comment>
<dbReference type="AlphaFoldDB" id="A0AAE8MLN2"/>
<dbReference type="CDD" id="cd02440">
    <property type="entry name" value="AdoMet_MTases"/>
    <property type="match status" value="1"/>
</dbReference>
<evidence type="ECO:0000259" key="2">
    <source>
        <dbReference type="Pfam" id="PF08241"/>
    </source>
</evidence>
<evidence type="ECO:0000313" key="4">
    <source>
        <dbReference type="Proteomes" id="UP001187734"/>
    </source>
</evidence>
<feature type="transmembrane region" description="Helical" evidence="1">
    <location>
        <begin position="580"/>
        <end position="603"/>
    </location>
</feature>
<gene>
    <name evidence="3" type="ORF">FTOL_12237</name>
</gene>
<protein>
    <recommendedName>
        <fullName evidence="2">Methyltransferase type 11 domain-containing protein</fullName>
    </recommendedName>
</protein>
<keyword evidence="4" id="KW-1185">Reference proteome</keyword>
<organism evidence="3 4">
    <name type="scientific">Fusarium torulosum</name>
    <dbReference type="NCBI Taxonomy" id="33205"/>
    <lineage>
        <taxon>Eukaryota</taxon>
        <taxon>Fungi</taxon>
        <taxon>Dikarya</taxon>
        <taxon>Ascomycota</taxon>
        <taxon>Pezizomycotina</taxon>
        <taxon>Sordariomycetes</taxon>
        <taxon>Hypocreomycetidae</taxon>
        <taxon>Hypocreales</taxon>
        <taxon>Nectriaceae</taxon>
        <taxon>Fusarium</taxon>
    </lineage>
</organism>
<keyword evidence="1" id="KW-0472">Membrane</keyword>
<dbReference type="EMBL" id="ONZP01000571">
    <property type="protein sequence ID" value="SPJ87768.1"/>
    <property type="molecule type" value="Genomic_DNA"/>
</dbReference>
<accession>A0AAE8MLN2</accession>
<dbReference type="PANTHER" id="PTHR40368:SF1">
    <property type="entry name" value="YALI0F14399P"/>
    <property type="match status" value="1"/>
</dbReference>
<dbReference type="Pfam" id="PF08241">
    <property type="entry name" value="Methyltransf_11"/>
    <property type="match status" value="1"/>
</dbReference>
<dbReference type="PANTHER" id="PTHR40368">
    <property type="entry name" value="YALI0F14399P"/>
    <property type="match status" value="1"/>
</dbReference>
<name>A0AAE8MLN2_9HYPO</name>
<keyword evidence="1" id="KW-1133">Transmembrane helix</keyword>
<feature type="domain" description="Methyltransferase type 11" evidence="2">
    <location>
        <begin position="61"/>
        <end position="162"/>
    </location>
</feature>
<reference evidence="3" key="1">
    <citation type="submission" date="2018-03" db="EMBL/GenBank/DDBJ databases">
        <authorList>
            <person name="Guldener U."/>
        </authorList>
    </citation>
    <scope>NUCLEOTIDE SEQUENCE</scope>
</reference>
<proteinExistence type="predicted"/>
<dbReference type="GO" id="GO:0008757">
    <property type="term" value="F:S-adenosylmethionine-dependent methyltransferase activity"/>
    <property type="evidence" value="ECO:0007669"/>
    <property type="project" value="InterPro"/>
</dbReference>
<keyword evidence="1" id="KW-0812">Transmembrane</keyword>
<dbReference type="Proteomes" id="UP001187734">
    <property type="component" value="Unassembled WGS sequence"/>
</dbReference>
<dbReference type="InterPro" id="IPR029063">
    <property type="entry name" value="SAM-dependent_MTases_sf"/>
</dbReference>
<dbReference type="InterPro" id="IPR013216">
    <property type="entry name" value="Methyltransf_11"/>
</dbReference>
<evidence type="ECO:0000256" key="1">
    <source>
        <dbReference type="SAM" id="Phobius"/>
    </source>
</evidence>
<dbReference type="Gene3D" id="3.40.50.150">
    <property type="entry name" value="Vaccinia Virus protein VP39"/>
    <property type="match status" value="1"/>
</dbReference>
<sequence length="639" mass="70266">MAAPNVDPAMKTLKELYSNMGNGNLEDQMLYASRTMLPHLVRPLRLKMGITQETSTPVTFLDNACGSGVLTEAVQQTLSKDVLEKSTFVCADAADGMVSVTKKRLDMGGWVNTEVKKLDAMNTGLASNSFTHVGLGLALHLIPKPDAVLADCKRILKPGGIFGATTFHKDNTFWLPDVRSAFESFPFPAPFPEVKMQMHDQGDWTNPTWVEEHLNEQGFQDVNVTVYNDKYLVKSAEEFVLQFGMMLGWLMKTWWSEEVKNAHGMDELNKGGILSPHGLDLSFIDQGETRDSPIFFLSFPLLDRHVVNLDAQPGRQKSPNTGAWLSINHVFAPYAYAHAHAAIMIAPVTWAVVALGALTPFVAAAPEDGLPSYHYGASIPVECMSRNSETGEHLENEKHEIEWKPFPVCNETGRPLEFNYGTEGEVNCTIAMIDDPFFHLLEFYIHSDAPLSCRVPARPAAEIEVVGEKLPEREYVPLVFALAGTLQLSHIHISTHMNVLLHSTPKHHSHPHDSGVLDSAIAYSTSPLHHIQGSHTRKLVIGDPLPLSLSVRWFPTPALPKTEGKVEWQGLGGHIYASTVFYSLVSFGAGVLVAAMYTLGVVLPKRLKGRALGGATPLGYGVNTMGNGWGYSKPNKRTD</sequence>
<evidence type="ECO:0000313" key="3">
    <source>
        <dbReference type="EMBL" id="SPJ87768.1"/>
    </source>
</evidence>